<name>C7R5U3_KANKD</name>
<accession>C7R5U3</accession>
<evidence type="ECO:0000313" key="1">
    <source>
        <dbReference type="EMBL" id="ACV27267.1"/>
    </source>
</evidence>
<dbReference type="KEGG" id="kko:Kkor_1855"/>
<dbReference type="AlphaFoldDB" id="C7R5U3"/>
<dbReference type="STRING" id="523791.Kkor_1855"/>
<protein>
    <submittedName>
        <fullName evidence="1">Uncharacterized protein</fullName>
    </submittedName>
</protein>
<organism evidence="1 2">
    <name type="scientific">Kangiella koreensis (strain DSM 16069 / JCM 12317 / KCTC 12182 / SW-125)</name>
    <dbReference type="NCBI Taxonomy" id="523791"/>
    <lineage>
        <taxon>Bacteria</taxon>
        <taxon>Pseudomonadati</taxon>
        <taxon>Pseudomonadota</taxon>
        <taxon>Gammaproteobacteria</taxon>
        <taxon>Kangiellales</taxon>
        <taxon>Kangiellaceae</taxon>
        <taxon>Kangiella</taxon>
    </lineage>
</organism>
<evidence type="ECO:0000313" key="2">
    <source>
        <dbReference type="Proteomes" id="UP000001231"/>
    </source>
</evidence>
<dbReference type="RefSeq" id="WP_015780872.1">
    <property type="nucleotide sequence ID" value="NC_013166.1"/>
</dbReference>
<sequence>MSLETRLKETLVNHYAWPVGREHVQRYLEEVLPREPCSLCYRIPKKGYSLPFFKDNNIQPLAVLLIDTKLKSYPYAFEDDATILPCTIEVFAVPKNEVEKTKKVFDESLLSKLGKRIKNRVTCTVWFGLDQYGKVIEKQA</sequence>
<dbReference type="HOGENOM" id="CLU_1832467_0_0_6"/>
<dbReference type="EMBL" id="CP001707">
    <property type="protein sequence ID" value="ACV27267.1"/>
    <property type="molecule type" value="Genomic_DNA"/>
</dbReference>
<dbReference type="Proteomes" id="UP000001231">
    <property type="component" value="Chromosome"/>
</dbReference>
<gene>
    <name evidence="1" type="ordered locus">Kkor_1855</name>
</gene>
<dbReference type="InParanoid" id="C7R5U3"/>
<proteinExistence type="predicted"/>
<reference evidence="1 2" key="1">
    <citation type="journal article" date="2009" name="Stand. Genomic Sci.">
        <title>Complete genome sequence of Kangiella koreensis type strain (SW-125).</title>
        <authorList>
            <person name="Han C."/>
            <person name="Sikorski J."/>
            <person name="Lapidus A."/>
            <person name="Nolan M."/>
            <person name="Glavina Del Rio T."/>
            <person name="Tice H."/>
            <person name="Cheng J.F."/>
            <person name="Lucas S."/>
            <person name="Chen F."/>
            <person name="Copeland A."/>
            <person name="Ivanova N."/>
            <person name="Mavromatis K."/>
            <person name="Ovchinnikova G."/>
            <person name="Pati A."/>
            <person name="Bruce D."/>
            <person name="Goodwin L."/>
            <person name="Pitluck S."/>
            <person name="Chen A."/>
            <person name="Palaniappan K."/>
            <person name="Land M."/>
            <person name="Hauser L."/>
            <person name="Chang Y.J."/>
            <person name="Jeffries C.D."/>
            <person name="Chain P."/>
            <person name="Saunders E."/>
            <person name="Brettin T."/>
            <person name="Goker M."/>
            <person name="Tindall B.J."/>
            <person name="Bristow J."/>
            <person name="Eisen J.A."/>
            <person name="Markowitz V."/>
            <person name="Hugenholtz P."/>
            <person name="Kyrpides N.C."/>
            <person name="Klenk H.P."/>
            <person name="Detter J.C."/>
        </authorList>
    </citation>
    <scope>NUCLEOTIDE SEQUENCE [LARGE SCALE GENOMIC DNA]</scope>
    <source>
        <strain evidence="2">DSM 16069 / KCTC 12182 / SW-125</strain>
    </source>
</reference>
<keyword evidence="2" id="KW-1185">Reference proteome</keyword>